<keyword evidence="1" id="KW-0472">Membrane</keyword>
<feature type="transmembrane region" description="Helical" evidence="1">
    <location>
        <begin position="6"/>
        <end position="27"/>
    </location>
</feature>
<evidence type="ECO:0000313" key="4">
    <source>
        <dbReference type="Proteomes" id="UP000621436"/>
    </source>
</evidence>
<gene>
    <name evidence="3" type="ORF">I0Q91_08215</name>
</gene>
<name>A0A931AQD2_9FIRM</name>
<dbReference type="Proteomes" id="UP000621436">
    <property type="component" value="Unassembled WGS sequence"/>
</dbReference>
<reference evidence="3" key="1">
    <citation type="submission" date="2020-11" db="EMBL/GenBank/DDBJ databases">
        <title>Halonatronomonas betainensis gen. nov., sp. nov. a novel haloalkaliphilic representative of the family Halanaerobiacae capable of betaine degradation.</title>
        <authorList>
            <person name="Boltyanskaya Y."/>
            <person name="Kevbrin V."/>
            <person name="Detkova E."/>
            <person name="Grouzdev D.S."/>
            <person name="Koziaeva V."/>
            <person name="Zhilina T."/>
        </authorList>
    </citation>
    <scope>NUCLEOTIDE SEQUENCE</scope>
    <source>
        <strain evidence="3">Z-7014</strain>
    </source>
</reference>
<feature type="domain" description="Peptidase C39" evidence="2">
    <location>
        <begin position="59"/>
        <end position="201"/>
    </location>
</feature>
<dbReference type="Gene3D" id="3.90.70.10">
    <property type="entry name" value="Cysteine proteinases"/>
    <property type="match status" value="1"/>
</dbReference>
<evidence type="ECO:0000313" key="3">
    <source>
        <dbReference type="EMBL" id="MBF8437058.1"/>
    </source>
</evidence>
<dbReference type="PROSITE" id="PS50990">
    <property type="entry name" value="PEPTIDASE_C39"/>
    <property type="match status" value="1"/>
</dbReference>
<sequence>MLKYLTAIPLVIAIIFIGTFTTPLISIDHLLPTETRLSADPFNPINFSLNLDLETTSFDKQGYNMCSGYAAAFIRRYYGQPATGTQIYREIAYRLPFDIGVPPHRLISHFRDNNLNASARTGGLDELKYFSSQEIPVIVLVGEGLKWQHYMVLVGYSEDDNEMYFYDPETGPSMVAREKPGNKTLSTDRFLSIWENRLPIFSQLFITVEEIQTDKSA</sequence>
<dbReference type="Pfam" id="PF13529">
    <property type="entry name" value="Peptidase_C39_2"/>
    <property type="match status" value="1"/>
</dbReference>
<dbReference type="GO" id="GO:0006508">
    <property type="term" value="P:proteolysis"/>
    <property type="evidence" value="ECO:0007669"/>
    <property type="project" value="InterPro"/>
</dbReference>
<accession>A0A931AQD2</accession>
<proteinExistence type="predicted"/>
<organism evidence="3 4">
    <name type="scientific">Halonatronomonas betaini</name>
    <dbReference type="NCBI Taxonomy" id="2778430"/>
    <lineage>
        <taxon>Bacteria</taxon>
        <taxon>Bacillati</taxon>
        <taxon>Bacillota</taxon>
        <taxon>Clostridia</taxon>
        <taxon>Halanaerobiales</taxon>
        <taxon>Halarsenatibacteraceae</taxon>
        <taxon>Halonatronomonas</taxon>
    </lineage>
</organism>
<keyword evidence="1" id="KW-1133">Transmembrane helix</keyword>
<dbReference type="GO" id="GO:0016020">
    <property type="term" value="C:membrane"/>
    <property type="evidence" value="ECO:0007669"/>
    <property type="project" value="InterPro"/>
</dbReference>
<keyword evidence="4" id="KW-1185">Reference proteome</keyword>
<dbReference type="EMBL" id="JADPIE010000004">
    <property type="protein sequence ID" value="MBF8437058.1"/>
    <property type="molecule type" value="Genomic_DNA"/>
</dbReference>
<protein>
    <submittedName>
        <fullName evidence="3">C39 family peptidase</fullName>
    </submittedName>
</protein>
<dbReference type="InterPro" id="IPR005074">
    <property type="entry name" value="Peptidase_C39"/>
</dbReference>
<evidence type="ECO:0000256" key="1">
    <source>
        <dbReference type="SAM" id="Phobius"/>
    </source>
</evidence>
<keyword evidence="1" id="KW-0812">Transmembrane</keyword>
<dbReference type="AlphaFoldDB" id="A0A931AQD2"/>
<dbReference type="InterPro" id="IPR039564">
    <property type="entry name" value="Peptidase_C39-like"/>
</dbReference>
<dbReference type="GO" id="GO:0005524">
    <property type="term" value="F:ATP binding"/>
    <property type="evidence" value="ECO:0007669"/>
    <property type="project" value="InterPro"/>
</dbReference>
<comment type="caution">
    <text evidence="3">The sequence shown here is derived from an EMBL/GenBank/DDBJ whole genome shotgun (WGS) entry which is preliminary data.</text>
</comment>
<evidence type="ECO:0000259" key="2">
    <source>
        <dbReference type="PROSITE" id="PS50990"/>
    </source>
</evidence>
<dbReference type="RefSeq" id="WP_270453991.1">
    <property type="nucleotide sequence ID" value="NZ_JADPIE010000004.1"/>
</dbReference>
<dbReference type="GO" id="GO:0008233">
    <property type="term" value="F:peptidase activity"/>
    <property type="evidence" value="ECO:0007669"/>
    <property type="project" value="InterPro"/>
</dbReference>